<dbReference type="InterPro" id="IPR039529">
    <property type="entry name" value="PGAP1/BST1"/>
</dbReference>
<feature type="transmembrane region" description="Helical" evidence="10">
    <location>
        <begin position="860"/>
        <end position="877"/>
    </location>
</feature>
<evidence type="ECO:0000256" key="1">
    <source>
        <dbReference type="ARBA" id="ARBA00004477"/>
    </source>
</evidence>
<evidence type="ECO:0000256" key="3">
    <source>
        <dbReference type="ARBA" id="ARBA00022448"/>
    </source>
</evidence>
<dbReference type="InterPro" id="IPR012908">
    <property type="entry name" value="PGAP1-ab_dom-like"/>
</dbReference>
<feature type="transmembrane region" description="Helical" evidence="10">
    <location>
        <begin position="713"/>
        <end position="733"/>
    </location>
</feature>
<evidence type="ECO:0000256" key="9">
    <source>
        <dbReference type="ARBA" id="ARBA00023136"/>
    </source>
</evidence>
<dbReference type="STRING" id="6573.A0A210QVH4"/>
<dbReference type="Pfam" id="PF07819">
    <property type="entry name" value="PGAP1"/>
    <property type="match status" value="1"/>
</dbReference>
<dbReference type="GO" id="GO:0050185">
    <property type="term" value="F:phosphatidylinositol deacylase activity"/>
    <property type="evidence" value="ECO:0007669"/>
    <property type="project" value="TreeGrafter"/>
</dbReference>
<dbReference type="PANTHER" id="PTHR15495:SF7">
    <property type="entry name" value="GPI INOSITOL-DEACYLASE"/>
    <property type="match status" value="1"/>
</dbReference>
<dbReference type="EC" id="3.1.-.-" evidence="10"/>
<evidence type="ECO:0000313" key="14">
    <source>
        <dbReference type="Proteomes" id="UP000242188"/>
    </source>
</evidence>
<keyword evidence="3 10" id="KW-0813">Transport</keyword>
<proteinExistence type="inferred from homology"/>
<protein>
    <recommendedName>
        <fullName evidence="10">GPI inositol-deacylase</fullName>
        <ecNumber evidence="10">3.1.-.-</ecNumber>
    </recommendedName>
</protein>
<dbReference type="GO" id="GO:0006505">
    <property type="term" value="P:GPI anchor metabolic process"/>
    <property type="evidence" value="ECO:0007669"/>
    <property type="project" value="TreeGrafter"/>
</dbReference>
<evidence type="ECO:0000256" key="6">
    <source>
        <dbReference type="ARBA" id="ARBA00022824"/>
    </source>
</evidence>
<dbReference type="Proteomes" id="UP000242188">
    <property type="component" value="Unassembled WGS sequence"/>
</dbReference>
<evidence type="ECO:0000256" key="5">
    <source>
        <dbReference type="ARBA" id="ARBA00022801"/>
    </source>
</evidence>
<evidence type="ECO:0000259" key="12">
    <source>
        <dbReference type="Pfam" id="PF25140"/>
    </source>
</evidence>
<evidence type="ECO:0000256" key="10">
    <source>
        <dbReference type="RuleBase" id="RU365011"/>
    </source>
</evidence>
<evidence type="ECO:0000313" key="13">
    <source>
        <dbReference type="EMBL" id="OWF52730.1"/>
    </source>
</evidence>
<feature type="domain" description="GPI inositol-deacylase PGAP1-like alpha/beta" evidence="11">
    <location>
        <begin position="78"/>
        <end position="298"/>
    </location>
</feature>
<comment type="similarity">
    <text evidence="2 10">Belongs to the GPI inositol-deacylase family.</text>
</comment>
<evidence type="ECO:0000259" key="11">
    <source>
        <dbReference type="Pfam" id="PF07819"/>
    </source>
</evidence>
<feature type="transmembrane region" description="Helical" evidence="10">
    <location>
        <begin position="832"/>
        <end position="848"/>
    </location>
</feature>
<dbReference type="GO" id="GO:0015031">
    <property type="term" value="P:protein transport"/>
    <property type="evidence" value="ECO:0007669"/>
    <property type="project" value="UniProtKB-KW"/>
</dbReference>
<dbReference type="EMBL" id="NEDP02001668">
    <property type="protein sequence ID" value="OWF52730.1"/>
    <property type="molecule type" value="Genomic_DNA"/>
</dbReference>
<dbReference type="SUPFAM" id="SSF53474">
    <property type="entry name" value="alpha/beta-Hydrolases"/>
    <property type="match status" value="1"/>
</dbReference>
<feature type="transmembrane region" description="Helical" evidence="10">
    <location>
        <begin position="794"/>
        <end position="817"/>
    </location>
</feature>
<keyword evidence="5 10" id="KW-0378">Hydrolase</keyword>
<feature type="transmembrane region" description="Helical" evidence="10">
    <location>
        <begin position="883"/>
        <end position="901"/>
    </location>
</feature>
<sequence>MAAVRAGFAVVCVGILVYGILDIMTNFEENNCDMTYMFEMPEYVNISLGEEVKKTYPRYGLYVYGEGDYAKYVSDMNLQGVPVLFIPGNAGSHKQARSLASVALRRVEEKKPNFHFNYFTVDLNEEMMGLYGGTLQDQTEFVHLCMTKILTLYGEAPNPPSSVILVGHSMGGIIARALFTLPDFDPSLVSTIITQATPHQGPVLPLDKKLSTFMTAVNSYWVEHGNSSLSHVTVVSTGGGHRDVLVRNSLTSLKGIVDESRGVYTSTMSVPNAWVSTDHLCAVWCRQMVLATTRALFDIIDPNTSQVSTDKTLRMNVFRHHFLSHTGTLQYPKTSEKEITIDPSITWVEKTDKLWEYARPKVPKTRYIAVPIRREGVDSLVAISDVLTKDWICACKLKEGEKQCKKCTNLSDRGRLVPPRNSGRKVVHLELSEMTDMTHIILIVPQSFDKVEVMADLYNQGERHLAYRMPGFIDIMMTYPESVTKSASTLTLYNDTLFYSLRLQGIDTLLKAYRVYLRPKYCAEQNNPELHTGSMMMFHVPWSNEDTYSSNRNDQVGTLSLKLQSGVPIIEDDGDLELRVYTDPSCTYQLDFVAAPSDMLGQLMRFYGPLLPAYMVAVLLMGLIQQLFIITRDGSCPSMLDAIAANGQPFKLIPIVMLFLGLLQHPSVQPASKVASLPELDIQFLTNQGINLRFLPVMLFYLSQGVVNFQCYVLTKVFTVVSTVAALLSSRFLGNIETLWRKFEIFLVGFAVVSTVLICSSLGILIIYFVVLIKVITLKNLSRDSAGELSRFHFYFSVYLLWLWMLVISVPAFITWVNNVKYSIVLYGDPNLVPATVGVIAVGTMLLLDNPLPQRINYRAWYFGIYGGAVTMLLYGTLSLFRVPYIIVFTLSLIATCQAVCRVSPTKQTTPNNINQ</sequence>
<dbReference type="PANTHER" id="PTHR15495">
    <property type="entry name" value="NEGATIVE REGULATOR OF VESICLE FORMATION-RELATED"/>
    <property type="match status" value="1"/>
</dbReference>
<dbReference type="GO" id="GO:0006888">
    <property type="term" value="P:endoplasmic reticulum to Golgi vesicle-mediated transport"/>
    <property type="evidence" value="ECO:0007669"/>
    <property type="project" value="TreeGrafter"/>
</dbReference>
<organism evidence="13 14">
    <name type="scientific">Mizuhopecten yessoensis</name>
    <name type="common">Japanese scallop</name>
    <name type="synonym">Patinopecten yessoensis</name>
    <dbReference type="NCBI Taxonomy" id="6573"/>
    <lineage>
        <taxon>Eukaryota</taxon>
        <taxon>Metazoa</taxon>
        <taxon>Spiralia</taxon>
        <taxon>Lophotrochozoa</taxon>
        <taxon>Mollusca</taxon>
        <taxon>Bivalvia</taxon>
        <taxon>Autobranchia</taxon>
        <taxon>Pteriomorphia</taxon>
        <taxon>Pectinida</taxon>
        <taxon>Pectinoidea</taxon>
        <taxon>Pectinidae</taxon>
        <taxon>Mizuhopecten</taxon>
    </lineage>
</organism>
<feature type="transmembrane region" description="Helical" evidence="10">
    <location>
        <begin position="606"/>
        <end position="630"/>
    </location>
</feature>
<evidence type="ECO:0000256" key="2">
    <source>
        <dbReference type="ARBA" id="ARBA00006931"/>
    </source>
</evidence>
<keyword evidence="14" id="KW-1185">Reference proteome</keyword>
<dbReference type="Pfam" id="PF24660">
    <property type="entry name" value="PGAP1_3rd"/>
    <property type="match status" value="1"/>
</dbReference>
<comment type="function">
    <text evidence="10">Involved in inositol deacylation of GPI-anchored proteins which plays important roles in the quality control and ER-associated degradation of GPI-anchored proteins.</text>
</comment>
<dbReference type="OrthoDB" id="348976at2759"/>
<dbReference type="Gene3D" id="3.40.50.1820">
    <property type="entry name" value="alpha/beta hydrolase"/>
    <property type="match status" value="1"/>
</dbReference>
<feature type="transmembrane region" description="Helical" evidence="10">
    <location>
        <begin position="745"/>
        <end position="773"/>
    </location>
</feature>
<dbReference type="AlphaFoldDB" id="A0A210QVH4"/>
<accession>A0A210QVH4</accession>
<keyword evidence="6 10" id="KW-0256">Endoplasmic reticulum</keyword>
<reference evidence="13 14" key="1">
    <citation type="journal article" date="2017" name="Nat. Ecol. Evol.">
        <title>Scallop genome provides insights into evolution of bilaterian karyotype and development.</title>
        <authorList>
            <person name="Wang S."/>
            <person name="Zhang J."/>
            <person name="Jiao W."/>
            <person name="Li J."/>
            <person name="Xun X."/>
            <person name="Sun Y."/>
            <person name="Guo X."/>
            <person name="Huan P."/>
            <person name="Dong B."/>
            <person name="Zhang L."/>
            <person name="Hu X."/>
            <person name="Sun X."/>
            <person name="Wang J."/>
            <person name="Zhao C."/>
            <person name="Wang Y."/>
            <person name="Wang D."/>
            <person name="Huang X."/>
            <person name="Wang R."/>
            <person name="Lv J."/>
            <person name="Li Y."/>
            <person name="Zhang Z."/>
            <person name="Liu B."/>
            <person name="Lu W."/>
            <person name="Hui Y."/>
            <person name="Liang J."/>
            <person name="Zhou Z."/>
            <person name="Hou R."/>
            <person name="Li X."/>
            <person name="Liu Y."/>
            <person name="Li H."/>
            <person name="Ning X."/>
            <person name="Lin Y."/>
            <person name="Zhao L."/>
            <person name="Xing Q."/>
            <person name="Dou J."/>
            <person name="Li Y."/>
            <person name="Mao J."/>
            <person name="Guo H."/>
            <person name="Dou H."/>
            <person name="Li T."/>
            <person name="Mu C."/>
            <person name="Jiang W."/>
            <person name="Fu Q."/>
            <person name="Fu X."/>
            <person name="Miao Y."/>
            <person name="Liu J."/>
            <person name="Yu Q."/>
            <person name="Li R."/>
            <person name="Liao H."/>
            <person name="Li X."/>
            <person name="Kong Y."/>
            <person name="Jiang Z."/>
            <person name="Chourrout D."/>
            <person name="Li R."/>
            <person name="Bao Z."/>
        </authorList>
    </citation>
    <scope>NUCLEOTIDE SEQUENCE [LARGE SCALE GENOMIC DNA]</scope>
    <source>
        <strain evidence="13 14">PY_sf001</strain>
    </source>
</reference>
<comment type="caution">
    <text evidence="13">The sequence shown here is derived from an EMBL/GenBank/DDBJ whole genome shotgun (WGS) entry which is preliminary data.</text>
</comment>
<keyword evidence="4 10" id="KW-0812">Transmembrane</keyword>
<evidence type="ECO:0000256" key="4">
    <source>
        <dbReference type="ARBA" id="ARBA00022692"/>
    </source>
</evidence>
<keyword evidence="8 10" id="KW-1133">Transmembrane helix</keyword>
<feature type="transmembrane region" description="Helical" evidence="10">
    <location>
        <begin position="7"/>
        <end position="27"/>
    </location>
</feature>
<keyword evidence="7 10" id="KW-0653">Protein transport</keyword>
<evidence type="ECO:0000256" key="8">
    <source>
        <dbReference type="ARBA" id="ARBA00022989"/>
    </source>
</evidence>
<dbReference type="InterPro" id="IPR029058">
    <property type="entry name" value="AB_hydrolase_fold"/>
</dbReference>
<keyword evidence="9 10" id="KW-0472">Membrane</keyword>
<comment type="subcellular location">
    <subcellularLocation>
        <location evidence="1">Endoplasmic reticulum membrane</location>
        <topology evidence="1">Multi-pass membrane protein</topology>
    </subcellularLocation>
</comment>
<dbReference type="Pfam" id="PF25140">
    <property type="entry name" value="PGAP1_TMD"/>
    <property type="match status" value="1"/>
</dbReference>
<name>A0A210QVH4_MIZYE</name>
<feature type="domain" description="GPI inositol-deacylase transmembrane" evidence="12">
    <location>
        <begin position="610"/>
        <end position="897"/>
    </location>
</feature>
<gene>
    <name evidence="13" type="ORF">KP79_PYT06313</name>
</gene>
<evidence type="ECO:0000256" key="7">
    <source>
        <dbReference type="ARBA" id="ARBA00022927"/>
    </source>
</evidence>
<dbReference type="InterPro" id="IPR056824">
    <property type="entry name" value="PGAP1_TMD"/>
</dbReference>
<dbReference type="GO" id="GO:0005789">
    <property type="term" value="C:endoplasmic reticulum membrane"/>
    <property type="evidence" value="ECO:0007669"/>
    <property type="project" value="UniProtKB-SubCell"/>
</dbReference>